<sequence>MKEKFRISKLALLTYRALQVFEKDDQRQTGSCGSLLDDVSAFLQQATPGGCWPTMPFMFPNRRPSAGASSLRPNRER</sequence>
<name>A0A556VBF5_BAGYA</name>
<proteinExistence type="predicted"/>
<organism evidence="1 2">
    <name type="scientific">Bagarius yarrelli</name>
    <name type="common">Goonch</name>
    <name type="synonym">Bagrus yarrelli</name>
    <dbReference type="NCBI Taxonomy" id="175774"/>
    <lineage>
        <taxon>Eukaryota</taxon>
        <taxon>Metazoa</taxon>
        <taxon>Chordata</taxon>
        <taxon>Craniata</taxon>
        <taxon>Vertebrata</taxon>
        <taxon>Euteleostomi</taxon>
        <taxon>Actinopterygii</taxon>
        <taxon>Neopterygii</taxon>
        <taxon>Teleostei</taxon>
        <taxon>Ostariophysi</taxon>
        <taxon>Siluriformes</taxon>
        <taxon>Sisoridae</taxon>
        <taxon>Sisorinae</taxon>
        <taxon>Bagarius</taxon>
    </lineage>
</organism>
<gene>
    <name evidence="1" type="ORF">Baya_15391</name>
</gene>
<accession>A0A556VBF5</accession>
<dbReference type="EMBL" id="VCAZ01000210">
    <property type="protein sequence ID" value="TTH69376.1"/>
    <property type="molecule type" value="Genomic_DNA"/>
</dbReference>
<dbReference type="Proteomes" id="UP000319801">
    <property type="component" value="Unassembled WGS sequence"/>
</dbReference>
<evidence type="ECO:0000313" key="1">
    <source>
        <dbReference type="EMBL" id="TTH69376.1"/>
    </source>
</evidence>
<evidence type="ECO:0000313" key="2">
    <source>
        <dbReference type="Proteomes" id="UP000319801"/>
    </source>
</evidence>
<comment type="caution">
    <text evidence="1">The sequence shown here is derived from an EMBL/GenBank/DDBJ whole genome shotgun (WGS) entry which is preliminary data.</text>
</comment>
<dbReference type="AlphaFoldDB" id="A0A556VBF5"/>
<protein>
    <submittedName>
        <fullName evidence="1">Uncharacterized protein</fullName>
    </submittedName>
</protein>
<keyword evidence="2" id="KW-1185">Reference proteome</keyword>
<reference evidence="1 2" key="1">
    <citation type="journal article" date="2019" name="Genome Biol. Evol.">
        <title>Whole-Genome Sequencing of the Giant Devil Catfish, Bagarius yarrelli.</title>
        <authorList>
            <person name="Jiang W."/>
            <person name="Lv Y."/>
            <person name="Cheng L."/>
            <person name="Yang K."/>
            <person name="Chao B."/>
            <person name="Wang X."/>
            <person name="Li Y."/>
            <person name="Pan X."/>
            <person name="You X."/>
            <person name="Zhang Y."/>
            <person name="Yang J."/>
            <person name="Li J."/>
            <person name="Zhang X."/>
            <person name="Liu S."/>
            <person name="Sun C."/>
            <person name="Yang J."/>
            <person name="Shi Q."/>
        </authorList>
    </citation>
    <scope>NUCLEOTIDE SEQUENCE [LARGE SCALE GENOMIC DNA]</scope>
    <source>
        <strain evidence="1">JWS20170419001</strain>
        <tissue evidence="1">Muscle</tissue>
    </source>
</reference>